<accession>A0A7Y9ZJ99</accession>
<dbReference type="RefSeq" id="WP_179648700.1">
    <property type="nucleotide sequence ID" value="NZ_JACBZM010000001.1"/>
</dbReference>
<dbReference type="InterPro" id="IPR029062">
    <property type="entry name" value="Class_I_gatase-like"/>
</dbReference>
<dbReference type="PROSITE" id="PS51273">
    <property type="entry name" value="GATASE_TYPE_1"/>
    <property type="match status" value="1"/>
</dbReference>
<evidence type="ECO:0000313" key="2">
    <source>
        <dbReference type="Proteomes" id="UP000562045"/>
    </source>
</evidence>
<reference evidence="1 2" key="1">
    <citation type="submission" date="2020-07" db="EMBL/GenBank/DDBJ databases">
        <title>Sequencing the genomes of 1000 actinobacteria strains.</title>
        <authorList>
            <person name="Klenk H.-P."/>
        </authorList>
    </citation>
    <scope>NUCLEOTIDE SEQUENCE [LARGE SCALE GENOMIC DNA]</scope>
    <source>
        <strain evidence="1 2">DSM 15131</strain>
    </source>
</reference>
<dbReference type="PANTHER" id="PTHR43235:SF1">
    <property type="entry name" value="GLUTAMINE AMIDOTRANSFERASE PB2B2.05-RELATED"/>
    <property type="match status" value="1"/>
</dbReference>
<dbReference type="PANTHER" id="PTHR43235">
    <property type="entry name" value="GLUTAMINE AMIDOTRANSFERASE PB2B2.05-RELATED"/>
    <property type="match status" value="1"/>
</dbReference>
<keyword evidence="1" id="KW-0315">Glutamine amidotransferase</keyword>
<dbReference type="GO" id="GO:0006598">
    <property type="term" value="P:polyamine catabolic process"/>
    <property type="evidence" value="ECO:0007669"/>
    <property type="project" value="TreeGrafter"/>
</dbReference>
<dbReference type="EMBL" id="JACBZM010000001">
    <property type="protein sequence ID" value="NYI44980.1"/>
    <property type="molecule type" value="Genomic_DNA"/>
</dbReference>
<dbReference type="SUPFAM" id="SSF52317">
    <property type="entry name" value="Class I glutamine amidotransferase-like"/>
    <property type="match status" value="1"/>
</dbReference>
<dbReference type="GO" id="GO:0016740">
    <property type="term" value="F:transferase activity"/>
    <property type="evidence" value="ECO:0007669"/>
    <property type="project" value="UniProtKB-KW"/>
</dbReference>
<protein>
    <submittedName>
        <fullName evidence="1">Putative glutamine amidotransferase</fullName>
    </submittedName>
</protein>
<gene>
    <name evidence="1" type="ORF">BJ993_002060</name>
</gene>
<dbReference type="GO" id="GO:0005829">
    <property type="term" value="C:cytosol"/>
    <property type="evidence" value="ECO:0007669"/>
    <property type="project" value="TreeGrafter"/>
</dbReference>
<dbReference type="Proteomes" id="UP000562045">
    <property type="component" value="Unassembled WGS sequence"/>
</dbReference>
<dbReference type="AlphaFoldDB" id="A0A7Y9ZJ99"/>
<proteinExistence type="predicted"/>
<evidence type="ECO:0000313" key="1">
    <source>
        <dbReference type="EMBL" id="NYI44980.1"/>
    </source>
</evidence>
<dbReference type="InterPro" id="IPR011697">
    <property type="entry name" value="Peptidase_C26"/>
</dbReference>
<sequence length="242" mass="25717">MSRPLIAVSAPIELAPTAFGEQDCTKLTTAYTNAVYAAGGQPVVMPVVVDPPAGLLDRFDGLVLTGGGDLDPTLYGEEPDPTVYGVRPERDAFEIALYNEAVERGLPVLAICRGMQLVNVLRGGSLILDIQDEVQHWQTIPAHEASHKIDVVDDARLAGIFDQASVGVNSYHHQGLKDLGAGLRVTATCGAVIEAVEADDANLVAVQWHPEQMAATDSQQAALFQALVAAADSRTNNSKETY</sequence>
<dbReference type="CDD" id="cd01745">
    <property type="entry name" value="GATase1_2"/>
    <property type="match status" value="1"/>
</dbReference>
<keyword evidence="1" id="KW-0808">Transferase</keyword>
<name>A0A7Y9ZJ99_9ACTN</name>
<comment type="caution">
    <text evidence="1">The sequence shown here is derived from an EMBL/GenBank/DDBJ whole genome shotgun (WGS) entry which is preliminary data.</text>
</comment>
<organism evidence="1 2">
    <name type="scientific">Nocardioides aromaticivorans</name>
    <dbReference type="NCBI Taxonomy" id="200618"/>
    <lineage>
        <taxon>Bacteria</taxon>
        <taxon>Bacillati</taxon>
        <taxon>Actinomycetota</taxon>
        <taxon>Actinomycetes</taxon>
        <taxon>Propionibacteriales</taxon>
        <taxon>Nocardioidaceae</taxon>
        <taxon>Nocardioides</taxon>
    </lineage>
</organism>
<dbReference type="GO" id="GO:0033969">
    <property type="term" value="F:gamma-glutamyl-gamma-aminobutyrate hydrolase activity"/>
    <property type="evidence" value="ECO:0007669"/>
    <property type="project" value="TreeGrafter"/>
</dbReference>
<dbReference type="Gene3D" id="3.40.50.880">
    <property type="match status" value="1"/>
</dbReference>
<dbReference type="InterPro" id="IPR044668">
    <property type="entry name" value="PuuD-like"/>
</dbReference>
<dbReference type="Pfam" id="PF07722">
    <property type="entry name" value="Peptidase_C26"/>
    <property type="match status" value="1"/>
</dbReference>